<dbReference type="EC" id="2.7.13.3" evidence="2"/>
<dbReference type="Pfam" id="PF00512">
    <property type="entry name" value="HisKA"/>
    <property type="match status" value="1"/>
</dbReference>
<keyword evidence="6" id="KW-0902">Two-component regulatory system</keyword>
<dbReference type="InterPro" id="IPR003661">
    <property type="entry name" value="HisK_dim/P_dom"/>
</dbReference>
<keyword evidence="3 7" id="KW-0597">Phosphoprotein</keyword>
<evidence type="ECO:0000256" key="4">
    <source>
        <dbReference type="ARBA" id="ARBA00022679"/>
    </source>
</evidence>
<dbReference type="Proteomes" id="UP001208938">
    <property type="component" value="Unassembled WGS sequence"/>
</dbReference>
<evidence type="ECO:0000259" key="10">
    <source>
        <dbReference type="PROSITE" id="PS50110"/>
    </source>
</evidence>
<keyword evidence="4" id="KW-0808">Transferase</keyword>
<reference evidence="11 12" key="1">
    <citation type="submission" date="2022-10" db="EMBL/GenBank/DDBJ databases">
        <title>Pararhodobacter sp. nov., isolated from marine algae.</title>
        <authorList>
            <person name="Choi B.J."/>
            <person name="Kim J.M."/>
            <person name="Lee J.K."/>
            <person name="Choi D.G."/>
            <person name="Jeon C.O."/>
        </authorList>
    </citation>
    <scope>NUCLEOTIDE SEQUENCE [LARGE SCALE GENOMIC DNA]</scope>
    <source>
        <strain evidence="11 12">ZQ420</strain>
    </source>
</reference>
<dbReference type="CDD" id="cd00082">
    <property type="entry name" value="HisKA"/>
    <property type="match status" value="1"/>
</dbReference>
<dbReference type="InterPro" id="IPR011006">
    <property type="entry name" value="CheY-like_superfamily"/>
</dbReference>
<dbReference type="InterPro" id="IPR004358">
    <property type="entry name" value="Sig_transdc_His_kin-like_C"/>
</dbReference>
<dbReference type="PROSITE" id="PS50109">
    <property type="entry name" value="HIS_KIN"/>
    <property type="match status" value="1"/>
</dbReference>
<dbReference type="Gene3D" id="1.10.287.130">
    <property type="match status" value="1"/>
</dbReference>
<evidence type="ECO:0000313" key="11">
    <source>
        <dbReference type="EMBL" id="MCW1933653.1"/>
    </source>
</evidence>
<dbReference type="InterPro" id="IPR036097">
    <property type="entry name" value="HisK_dim/P_sf"/>
</dbReference>
<proteinExistence type="predicted"/>
<gene>
    <name evidence="11" type="ORF">OKW52_15655</name>
</gene>
<evidence type="ECO:0000256" key="1">
    <source>
        <dbReference type="ARBA" id="ARBA00000085"/>
    </source>
</evidence>
<organism evidence="11 12">
    <name type="scientific">Pararhodobacter zhoushanensis</name>
    <dbReference type="NCBI Taxonomy" id="2479545"/>
    <lineage>
        <taxon>Bacteria</taxon>
        <taxon>Pseudomonadati</taxon>
        <taxon>Pseudomonadota</taxon>
        <taxon>Alphaproteobacteria</taxon>
        <taxon>Rhodobacterales</taxon>
        <taxon>Paracoccaceae</taxon>
        <taxon>Pararhodobacter</taxon>
    </lineage>
</organism>
<sequence>MSPTRTAQTLLNPADPVERQNEKLLRIVEVLMRRVEQGTDLSGAAYAQFERAAMLEDQVRARTRELEAALDLLNESNARLALASREAEATRRNLSDAIETVQEGFGLFGPDDILVMSNSRFGLQLQDIRPGLVPGLSFAGYVDLVSSSGQLSLPEGVSQQDWALHRLQRHRENSTVFIVALKGDRWLQVSEHRTGDGGTVILQTDVTDIIRAERKARGQLLDDQARVIRATLDHITQGVCIFDPEARLIGWNARAAELLAVSRTRFRPGLAFDDLVERLNERLRPGEETRIIGLRDWVASPSPRAALRFEVTRSGDVVLDAFAQEMPDRGFVISFTDITTERRAIAALSRANETLEVRVAARTLELRDALAQAERANAARSRFVAAASHDLLQPLSAAKLFLASMEDESLNPRAMDALCKTRSALQSVETLLDALLDISRLESGRLSVSPQPVMLATLLARLAEEFGPIAQERGLSLRLRPTDTVVISDPTWLRRILQNLIGNALRYTARGGVLVGVRQGAAGLRVEITDTGPGIPESEREAIFREFHRLNARASASEGMGLGLAIVERAAALLGHAVTLDSHVGQGSRFVLHLGPTADSAPPGPVADRAPRPDLPQDLIGLLVAEDADMRRALAHLLEGWGVNVFDVPDAAEALSLLDETGLAPDFVLIDTRPGAEDAGLALIRDLTTRYGPLHARMLATSRAEPLRLRAIRAGAPLLYKPVDTGLLQRFIAGARRSG</sequence>
<dbReference type="SUPFAM" id="SSF52172">
    <property type="entry name" value="CheY-like"/>
    <property type="match status" value="1"/>
</dbReference>
<comment type="catalytic activity">
    <reaction evidence="1">
        <text>ATP + protein L-histidine = ADP + protein N-phospho-L-histidine.</text>
        <dbReference type="EC" id="2.7.13.3"/>
    </reaction>
</comment>
<dbReference type="InterPro" id="IPR035965">
    <property type="entry name" value="PAS-like_dom_sf"/>
</dbReference>
<dbReference type="PANTHER" id="PTHR43711">
    <property type="entry name" value="TWO-COMPONENT HISTIDINE KINASE"/>
    <property type="match status" value="1"/>
</dbReference>
<dbReference type="Gene3D" id="3.30.565.10">
    <property type="entry name" value="Histidine kinase-like ATPase, C-terminal domain"/>
    <property type="match status" value="1"/>
</dbReference>
<feature type="domain" description="Response regulatory" evidence="10">
    <location>
        <begin position="620"/>
        <end position="736"/>
    </location>
</feature>
<dbReference type="EMBL" id="JAPDFL010000001">
    <property type="protein sequence ID" value="MCW1933653.1"/>
    <property type="molecule type" value="Genomic_DNA"/>
</dbReference>
<evidence type="ECO:0000256" key="2">
    <source>
        <dbReference type="ARBA" id="ARBA00012438"/>
    </source>
</evidence>
<dbReference type="PANTHER" id="PTHR43711:SF1">
    <property type="entry name" value="HISTIDINE KINASE 1"/>
    <property type="match status" value="1"/>
</dbReference>
<dbReference type="PROSITE" id="PS50110">
    <property type="entry name" value="RESPONSE_REGULATORY"/>
    <property type="match status" value="1"/>
</dbReference>
<dbReference type="CDD" id="cd00156">
    <property type="entry name" value="REC"/>
    <property type="match status" value="1"/>
</dbReference>
<dbReference type="Pfam" id="PF02518">
    <property type="entry name" value="HATPase_c"/>
    <property type="match status" value="1"/>
</dbReference>
<evidence type="ECO:0000256" key="8">
    <source>
        <dbReference type="SAM" id="Coils"/>
    </source>
</evidence>
<evidence type="ECO:0000256" key="6">
    <source>
        <dbReference type="ARBA" id="ARBA00023012"/>
    </source>
</evidence>
<evidence type="ECO:0000259" key="9">
    <source>
        <dbReference type="PROSITE" id="PS50109"/>
    </source>
</evidence>
<dbReference type="RefSeq" id="WP_264506535.1">
    <property type="nucleotide sequence ID" value="NZ_JAPDFL010000001.1"/>
</dbReference>
<dbReference type="Pfam" id="PF12860">
    <property type="entry name" value="PAS_7"/>
    <property type="match status" value="2"/>
</dbReference>
<dbReference type="SMART" id="SM00387">
    <property type="entry name" value="HATPase_c"/>
    <property type="match status" value="1"/>
</dbReference>
<keyword evidence="12" id="KW-1185">Reference proteome</keyword>
<keyword evidence="5" id="KW-0418">Kinase</keyword>
<dbReference type="InterPro" id="IPR005467">
    <property type="entry name" value="His_kinase_dom"/>
</dbReference>
<dbReference type="InterPro" id="IPR050736">
    <property type="entry name" value="Sensor_HK_Regulatory"/>
</dbReference>
<feature type="modified residue" description="4-aspartylphosphate" evidence="7">
    <location>
        <position position="671"/>
    </location>
</feature>
<dbReference type="Gene3D" id="3.40.50.2300">
    <property type="match status" value="1"/>
</dbReference>
<feature type="coiled-coil region" evidence="8">
    <location>
        <begin position="66"/>
        <end position="100"/>
    </location>
</feature>
<dbReference type="SUPFAM" id="SSF47384">
    <property type="entry name" value="Homodimeric domain of signal transducing histidine kinase"/>
    <property type="match status" value="1"/>
</dbReference>
<dbReference type="InterPro" id="IPR036890">
    <property type="entry name" value="HATPase_C_sf"/>
</dbReference>
<accession>A0ABT3H1H4</accession>
<evidence type="ECO:0000256" key="7">
    <source>
        <dbReference type="PROSITE-ProRule" id="PRU00169"/>
    </source>
</evidence>
<evidence type="ECO:0000256" key="3">
    <source>
        <dbReference type="ARBA" id="ARBA00022553"/>
    </source>
</evidence>
<dbReference type="SMART" id="SM00388">
    <property type="entry name" value="HisKA"/>
    <property type="match status" value="1"/>
</dbReference>
<dbReference type="Gene3D" id="3.30.450.20">
    <property type="entry name" value="PAS domain"/>
    <property type="match status" value="1"/>
</dbReference>
<evidence type="ECO:0000256" key="5">
    <source>
        <dbReference type="ARBA" id="ARBA00022777"/>
    </source>
</evidence>
<keyword evidence="8" id="KW-0175">Coiled coil</keyword>
<evidence type="ECO:0000313" key="12">
    <source>
        <dbReference type="Proteomes" id="UP001208938"/>
    </source>
</evidence>
<feature type="domain" description="Histidine kinase" evidence="9">
    <location>
        <begin position="386"/>
        <end position="598"/>
    </location>
</feature>
<comment type="caution">
    <text evidence="11">The sequence shown here is derived from an EMBL/GenBank/DDBJ whole genome shotgun (WGS) entry which is preliminary data.</text>
</comment>
<dbReference type="SUPFAM" id="SSF55785">
    <property type="entry name" value="PYP-like sensor domain (PAS domain)"/>
    <property type="match status" value="1"/>
</dbReference>
<name>A0ABT3H1H4_9RHOB</name>
<dbReference type="InterPro" id="IPR001789">
    <property type="entry name" value="Sig_transdc_resp-reg_receiver"/>
</dbReference>
<dbReference type="PRINTS" id="PR00344">
    <property type="entry name" value="BCTRLSENSOR"/>
</dbReference>
<dbReference type="InterPro" id="IPR003594">
    <property type="entry name" value="HATPase_dom"/>
</dbReference>
<protein>
    <recommendedName>
        <fullName evidence="2">histidine kinase</fullName>
        <ecNumber evidence="2">2.7.13.3</ecNumber>
    </recommendedName>
</protein>
<dbReference type="SUPFAM" id="SSF55874">
    <property type="entry name" value="ATPase domain of HSP90 chaperone/DNA topoisomerase II/histidine kinase"/>
    <property type="match status" value="1"/>
</dbReference>
<dbReference type="CDD" id="cd00075">
    <property type="entry name" value="HATPase"/>
    <property type="match status" value="1"/>
</dbReference>